<keyword evidence="1" id="KW-0645">Protease</keyword>
<evidence type="ECO:0000313" key="10">
    <source>
        <dbReference type="EMBL" id="UWZ82409.1"/>
    </source>
</evidence>
<dbReference type="InterPro" id="IPR011659">
    <property type="entry name" value="WD40"/>
</dbReference>
<dbReference type="InterPro" id="IPR001375">
    <property type="entry name" value="Peptidase_S9_cat"/>
</dbReference>
<dbReference type="InterPro" id="IPR002471">
    <property type="entry name" value="Pept_S9_AS"/>
</dbReference>
<dbReference type="InterPro" id="IPR029058">
    <property type="entry name" value="AB_hydrolase_fold"/>
</dbReference>
<name>A0A9J7BIU4_9BACT</name>
<dbReference type="SUPFAM" id="SSF82171">
    <property type="entry name" value="DPP6 N-terminal domain-like"/>
    <property type="match status" value="1"/>
</dbReference>
<dbReference type="InterPro" id="IPR050278">
    <property type="entry name" value="Serine_Prot_S9B/DPPIV"/>
</dbReference>
<dbReference type="PANTHER" id="PTHR11731:SF193">
    <property type="entry name" value="DIPEPTIDYL PEPTIDASE 9"/>
    <property type="match status" value="1"/>
</dbReference>
<feature type="signal peptide" evidence="7">
    <location>
        <begin position="1"/>
        <end position="30"/>
    </location>
</feature>
<dbReference type="InterPro" id="IPR011042">
    <property type="entry name" value="6-blade_b-propeller_TolB-like"/>
</dbReference>
<organism evidence="10 11">
    <name type="scientific">Occallatibacter riparius</name>
    <dbReference type="NCBI Taxonomy" id="1002689"/>
    <lineage>
        <taxon>Bacteria</taxon>
        <taxon>Pseudomonadati</taxon>
        <taxon>Acidobacteriota</taxon>
        <taxon>Terriglobia</taxon>
        <taxon>Terriglobales</taxon>
        <taxon>Acidobacteriaceae</taxon>
        <taxon>Occallatibacter</taxon>
    </lineage>
</organism>
<evidence type="ECO:0000256" key="1">
    <source>
        <dbReference type="ARBA" id="ARBA00022670"/>
    </source>
</evidence>
<comment type="function">
    <text evidence="6">This enzyme catalyzes the hydrolysis of the N-terminal peptide bond of an N-acetylated peptide to generate an N-acetylated amino acid and a peptide with a free N-terminus. It preferentially cleaves off Ac-Ala, Ac-Met and Ac-Ser. Also, involved in the degradation of oxidized and glycated proteins.</text>
</comment>
<feature type="domain" description="Peptidase S9 prolyl oligopeptidase catalytic" evidence="8">
    <location>
        <begin position="506"/>
        <end position="704"/>
    </location>
</feature>
<dbReference type="Pfam" id="PF00930">
    <property type="entry name" value="DPPIV_N"/>
    <property type="match status" value="1"/>
</dbReference>
<keyword evidence="2" id="KW-0378">Hydrolase</keyword>
<keyword evidence="11" id="KW-1185">Reference proteome</keyword>
<keyword evidence="7" id="KW-0732">Signal</keyword>
<evidence type="ECO:0000256" key="7">
    <source>
        <dbReference type="SAM" id="SignalP"/>
    </source>
</evidence>
<evidence type="ECO:0000256" key="2">
    <source>
        <dbReference type="ARBA" id="ARBA00022801"/>
    </source>
</evidence>
<dbReference type="Gene3D" id="3.40.50.1820">
    <property type="entry name" value="alpha/beta hydrolase"/>
    <property type="match status" value="1"/>
</dbReference>
<evidence type="ECO:0000256" key="3">
    <source>
        <dbReference type="ARBA" id="ARBA00022990"/>
    </source>
</evidence>
<dbReference type="Proteomes" id="UP001059380">
    <property type="component" value="Chromosome"/>
</dbReference>
<feature type="domain" description="Dipeptidylpeptidase IV N-terminal" evidence="9">
    <location>
        <begin position="272"/>
        <end position="407"/>
    </location>
</feature>
<feature type="chain" id="PRO_5039938562" description="Acyl-peptide hydrolase" evidence="7">
    <location>
        <begin position="31"/>
        <end position="712"/>
    </location>
</feature>
<dbReference type="Pfam" id="PF00326">
    <property type="entry name" value="Peptidase_S9"/>
    <property type="match status" value="1"/>
</dbReference>
<dbReference type="EMBL" id="CP093313">
    <property type="protein sequence ID" value="UWZ82409.1"/>
    <property type="molecule type" value="Genomic_DNA"/>
</dbReference>
<dbReference type="GO" id="GO:0008239">
    <property type="term" value="F:dipeptidyl-peptidase activity"/>
    <property type="evidence" value="ECO:0007669"/>
    <property type="project" value="TreeGrafter"/>
</dbReference>
<dbReference type="InterPro" id="IPR002469">
    <property type="entry name" value="Peptidase_S9B_N"/>
</dbReference>
<dbReference type="GO" id="GO:0006508">
    <property type="term" value="P:proteolysis"/>
    <property type="evidence" value="ECO:0007669"/>
    <property type="project" value="UniProtKB-KW"/>
</dbReference>
<evidence type="ECO:0000256" key="5">
    <source>
        <dbReference type="ARBA" id="ARBA00032596"/>
    </source>
</evidence>
<evidence type="ECO:0000259" key="9">
    <source>
        <dbReference type="Pfam" id="PF00930"/>
    </source>
</evidence>
<sequence length="712" mass="77714">MAKESRGRVGAVCGWITSVTLAAASAAAFAQGFTIEQALSAPFCTELRAAPTGGQVSWVADIGGRRNLWVAALGTAGSAKQVTHYTEDDGQEISSVDWTHDGSSLVYVRGGDTEGLNPAVPNPADFQHGAKEEIWVVDANGGEPRLLAEGHEPTVSPDGKTVAYVSKGQIWTVRLDDAKAKPEQLMEIRGSQHGLRWSPDGTRLAFVSGRGDHGFVVAYSLADKAWTYMDPSTDGDEAPVWSPDSKQIAFLRVPGQKEDLLFMAHREALPWSIRVADAATGKSREIWKAAEGVGSVYRETPSADQLHWTAGGELIFPWERDGWLHFYALPLTGGTARLLTPGGFEVEHISLSDDRKTLVFDSNQDDIDRRHVWRIGVASQAGPPEPLTRGEGIETQPVVTSDGAVVVLRSDAHTPMRAAAVHGRDVADLAPQAVPKDFPGARFVTPKQVIFSAADGMQIHGQIFLPPDLKPGEKRPAAVFFHGGSQRQMLLGFHYMDYYSNAYAMNQYLASKGYVVLAANYRSGIGYGMKFREALNYGADGASEFNDVMGAGVYLRTLPEVDGAKIASWGGSYGGYLTALALARASDLYSAGVDFHGVHDWNLEMPTFVPSYDPREREQIARRAFESSPMADVKTWRSPVLLIHGDDDRNVPFAETVQLVEALRKHKIEFEELIFPDEIHGFLLQRSWIRAYTAAADFLHRKLKTPGTVAAH</sequence>
<dbReference type="Pfam" id="PF07676">
    <property type="entry name" value="PD40"/>
    <property type="match status" value="3"/>
</dbReference>
<dbReference type="PANTHER" id="PTHR11731">
    <property type="entry name" value="PROTEASE FAMILY S9B,C DIPEPTIDYL-PEPTIDASE IV-RELATED"/>
    <property type="match status" value="1"/>
</dbReference>
<evidence type="ECO:0000256" key="4">
    <source>
        <dbReference type="ARBA" id="ARBA00032284"/>
    </source>
</evidence>
<dbReference type="PROSITE" id="PS00708">
    <property type="entry name" value="PRO_ENDOPEP_SER"/>
    <property type="match status" value="1"/>
</dbReference>
<evidence type="ECO:0000256" key="6">
    <source>
        <dbReference type="ARBA" id="ARBA00045885"/>
    </source>
</evidence>
<evidence type="ECO:0000259" key="8">
    <source>
        <dbReference type="Pfam" id="PF00326"/>
    </source>
</evidence>
<dbReference type="AlphaFoldDB" id="A0A9J7BIU4"/>
<keyword evidence="3" id="KW-0007">Acetylation</keyword>
<reference evidence="10" key="1">
    <citation type="submission" date="2021-04" db="EMBL/GenBank/DDBJ databases">
        <title>Phylogenetic analysis of Acidobacteriaceae.</title>
        <authorList>
            <person name="Qiu L."/>
            <person name="Zhang Q."/>
        </authorList>
    </citation>
    <scope>NUCLEOTIDE SEQUENCE</scope>
    <source>
        <strain evidence="10">DSM 25168</strain>
    </source>
</reference>
<dbReference type="RefSeq" id="WP_260791593.1">
    <property type="nucleotide sequence ID" value="NZ_CP093313.1"/>
</dbReference>
<dbReference type="KEGG" id="orp:MOP44_17745"/>
<protein>
    <recommendedName>
        <fullName evidence="5">Acyl-peptide hydrolase</fullName>
    </recommendedName>
    <alternativeName>
        <fullName evidence="4">Acylaminoacyl-peptidase</fullName>
    </alternativeName>
</protein>
<dbReference type="Gene3D" id="2.120.10.30">
    <property type="entry name" value="TolB, C-terminal domain"/>
    <property type="match status" value="2"/>
</dbReference>
<dbReference type="GO" id="GO:0004252">
    <property type="term" value="F:serine-type endopeptidase activity"/>
    <property type="evidence" value="ECO:0007669"/>
    <property type="project" value="InterPro"/>
</dbReference>
<accession>A0A9J7BIU4</accession>
<proteinExistence type="predicted"/>
<gene>
    <name evidence="10" type="ORF">MOP44_17745</name>
</gene>
<evidence type="ECO:0000313" key="11">
    <source>
        <dbReference type="Proteomes" id="UP001059380"/>
    </source>
</evidence>
<dbReference type="SUPFAM" id="SSF53474">
    <property type="entry name" value="alpha/beta-Hydrolases"/>
    <property type="match status" value="1"/>
</dbReference>